<protein>
    <submittedName>
        <fullName evidence="2">Uncharacterized protein</fullName>
    </submittedName>
</protein>
<organism evidence="2 3">
    <name type="scientific">Dermatophagoides farinae</name>
    <name type="common">American house dust mite</name>
    <dbReference type="NCBI Taxonomy" id="6954"/>
    <lineage>
        <taxon>Eukaryota</taxon>
        <taxon>Metazoa</taxon>
        <taxon>Ecdysozoa</taxon>
        <taxon>Arthropoda</taxon>
        <taxon>Chelicerata</taxon>
        <taxon>Arachnida</taxon>
        <taxon>Acari</taxon>
        <taxon>Acariformes</taxon>
        <taxon>Sarcoptiformes</taxon>
        <taxon>Astigmata</taxon>
        <taxon>Psoroptidia</taxon>
        <taxon>Analgoidea</taxon>
        <taxon>Pyroglyphidae</taxon>
        <taxon>Dermatophagoidinae</taxon>
        <taxon>Dermatophagoides</taxon>
    </lineage>
</organism>
<accession>A0A922I5Q6</accession>
<evidence type="ECO:0000313" key="2">
    <source>
        <dbReference type="EMBL" id="KAH9521220.1"/>
    </source>
</evidence>
<feature type="region of interest" description="Disordered" evidence="1">
    <location>
        <begin position="1"/>
        <end position="86"/>
    </location>
</feature>
<gene>
    <name evidence="2" type="ORF">DERF_004893</name>
</gene>
<feature type="compositionally biased region" description="Polar residues" evidence="1">
    <location>
        <begin position="75"/>
        <end position="86"/>
    </location>
</feature>
<dbReference type="Proteomes" id="UP000790347">
    <property type="component" value="Unassembled WGS sequence"/>
</dbReference>
<dbReference type="EMBL" id="ASGP02000002">
    <property type="protein sequence ID" value="KAH9521220.1"/>
    <property type="molecule type" value="Genomic_DNA"/>
</dbReference>
<keyword evidence="3" id="KW-1185">Reference proteome</keyword>
<feature type="compositionally biased region" description="Polar residues" evidence="1">
    <location>
        <begin position="37"/>
        <end position="53"/>
    </location>
</feature>
<feature type="compositionally biased region" description="Basic and acidic residues" evidence="1">
    <location>
        <begin position="25"/>
        <end position="36"/>
    </location>
</feature>
<reference evidence="2" key="2">
    <citation type="journal article" date="2022" name="Res Sq">
        <title>Comparative Genomics Reveals Insights into the Divergent Evolution of Astigmatic Mites and Household Pest Adaptations.</title>
        <authorList>
            <person name="Xiong Q."/>
            <person name="Wan A.T.-Y."/>
            <person name="Liu X.-Y."/>
            <person name="Fung C.S.-H."/>
            <person name="Xiao X."/>
            <person name="Malainual N."/>
            <person name="Hou J."/>
            <person name="Wang L."/>
            <person name="Wang M."/>
            <person name="Yang K."/>
            <person name="Cui Y."/>
            <person name="Leung E."/>
            <person name="Nong W."/>
            <person name="Shin S.-K."/>
            <person name="Au S."/>
            <person name="Jeong K.Y."/>
            <person name="Chew F.T."/>
            <person name="Hui J."/>
            <person name="Leung T.F."/>
            <person name="Tungtrongchitr A."/>
            <person name="Zhong N."/>
            <person name="Liu Z."/>
            <person name="Tsui S."/>
        </authorList>
    </citation>
    <scope>NUCLEOTIDE SEQUENCE</scope>
    <source>
        <strain evidence="2">Derf</strain>
        <tissue evidence="2">Whole organism</tissue>
    </source>
</reference>
<sequence length="86" mass="9666">MSSNNYRSGGGGGGGCRRNYQPRTTRVDVTLERERQYTSANGNRYSETSTVQASARVPHAEARRILQDPSRVLDNGNNQFKQLKYN</sequence>
<evidence type="ECO:0000313" key="3">
    <source>
        <dbReference type="Proteomes" id="UP000790347"/>
    </source>
</evidence>
<dbReference type="AlphaFoldDB" id="A0A922I5Q6"/>
<reference evidence="2" key="1">
    <citation type="submission" date="2013-05" db="EMBL/GenBank/DDBJ databases">
        <authorList>
            <person name="Yim A.K.Y."/>
            <person name="Chan T.F."/>
            <person name="Ji K.M."/>
            <person name="Liu X.Y."/>
            <person name="Zhou J.W."/>
            <person name="Li R.Q."/>
            <person name="Yang K.Y."/>
            <person name="Li J."/>
            <person name="Li M."/>
            <person name="Law P.T.W."/>
            <person name="Wu Y.L."/>
            <person name="Cai Z.L."/>
            <person name="Qin H."/>
            <person name="Bao Y."/>
            <person name="Leung R.K.K."/>
            <person name="Ng P.K.S."/>
            <person name="Zou J."/>
            <person name="Zhong X.J."/>
            <person name="Ran P.X."/>
            <person name="Zhong N.S."/>
            <person name="Liu Z.G."/>
            <person name="Tsui S.K.W."/>
        </authorList>
    </citation>
    <scope>NUCLEOTIDE SEQUENCE</scope>
    <source>
        <strain evidence="2">Derf</strain>
        <tissue evidence="2">Whole organism</tissue>
    </source>
</reference>
<proteinExistence type="predicted"/>
<comment type="caution">
    <text evidence="2">The sequence shown here is derived from an EMBL/GenBank/DDBJ whole genome shotgun (WGS) entry which is preliminary data.</text>
</comment>
<name>A0A922I5Q6_DERFA</name>
<evidence type="ECO:0000256" key="1">
    <source>
        <dbReference type="SAM" id="MobiDB-lite"/>
    </source>
</evidence>